<dbReference type="GO" id="GO:0003899">
    <property type="term" value="F:DNA-directed RNA polymerase activity"/>
    <property type="evidence" value="ECO:0007669"/>
    <property type="project" value="UniProtKB-UniRule"/>
</dbReference>
<comment type="subunit">
    <text evidence="12">Monomer. Interacts with DnaB.</text>
</comment>
<dbReference type="InterPro" id="IPR006295">
    <property type="entry name" value="DNA_primase_DnaG"/>
</dbReference>
<dbReference type="InterPro" id="IPR050219">
    <property type="entry name" value="DnaG_primase"/>
</dbReference>
<keyword evidence="11 12" id="KW-0804">Transcription</keyword>
<protein>
    <recommendedName>
        <fullName evidence="12 13">DNA primase</fullName>
        <ecNumber evidence="12">2.7.7.101</ecNumber>
    </recommendedName>
</protein>
<dbReference type="PROSITE" id="PS50880">
    <property type="entry name" value="TOPRIM"/>
    <property type="match status" value="1"/>
</dbReference>
<comment type="similarity">
    <text evidence="12 13">Belongs to the DnaG primase family.</text>
</comment>
<accession>A0A7W5P8I7</accession>
<dbReference type="InterPro" id="IPR030846">
    <property type="entry name" value="DnaG_bac"/>
</dbReference>
<sequence length="621" mass="67971">MAGRINDEDVVAVRERARIDEVVGSYVALRNAGGGSLKGLCPFHDEKTPSFQVTPARGFFYCFGCGEGGDVITFQQKIDSLSFAEAVERLADRVGIVLRYTEQSGPRQEPGLRLRLMEANQAAEEFYTEQLSTPDALIGRQFLGGRGFDRAAAERFGVGFAPTDGKALLKHLRGRGFSDTELVKAGLTRESGWDFFQGRLLWPIRDSGKQVLGFGARRLRDDDRMPAKYLNTPETPLYKKSHVLYGLDLARKQISAKSQAVVVEGYTDVMAAHLSGVDTAVAVCGTAFGDDHARLLRRLMGDHDAFHGEVIFTFDGDRAGQNAALKVFAGDQNFITQTYVAVEPTGLDPCDLRLQHGDAAVRELVARRMPLYRFVMSNMLGSHDLDRADGRLEALRATAPLVGSIRDSSLVNGYARELAGLLGMDPDEVRAEVSRAASRSSRRAPAPEPVAAPPEPKPTGIPIPDPRDRHLALERETAQLLVQAPEQFPEHWDGLSPADFTHPAYAAVFTGVEKAVADDGPGEWTQRVSDAVEDERVRSLVVALSVEPLPLQGAPDERFVVAHTAGLQLLTVMRSIATLKSRLQRTNPVSAQQKYNAMFSELVVLEARRKALQTRSIGAQD</sequence>
<dbReference type="PANTHER" id="PTHR30313:SF2">
    <property type="entry name" value="DNA PRIMASE"/>
    <property type="match status" value="1"/>
</dbReference>
<dbReference type="GO" id="GO:0000428">
    <property type="term" value="C:DNA-directed RNA polymerase complex"/>
    <property type="evidence" value="ECO:0007669"/>
    <property type="project" value="UniProtKB-KW"/>
</dbReference>
<dbReference type="InterPro" id="IPR036977">
    <property type="entry name" value="DNA_primase_Znf_CHC2"/>
</dbReference>
<evidence type="ECO:0000256" key="14">
    <source>
        <dbReference type="PIRSR" id="PIRSR002811-1"/>
    </source>
</evidence>
<keyword evidence="3 12" id="KW-0808">Transferase</keyword>
<evidence type="ECO:0000256" key="2">
    <source>
        <dbReference type="ARBA" id="ARBA00022515"/>
    </source>
</evidence>
<feature type="compositionally biased region" description="Pro residues" evidence="15">
    <location>
        <begin position="446"/>
        <end position="464"/>
    </location>
</feature>
<keyword evidence="4 12" id="KW-0548">Nucleotidyltransferase</keyword>
<dbReference type="InterPro" id="IPR006171">
    <property type="entry name" value="TOPRIM_dom"/>
</dbReference>
<dbReference type="InterPro" id="IPR034151">
    <property type="entry name" value="TOPRIM_DnaG_bac"/>
</dbReference>
<keyword evidence="6 12" id="KW-0479">Metal-binding</keyword>
<keyword evidence="10 12" id="KW-0238">DNA-binding</keyword>
<dbReference type="Pfam" id="PF08275">
    <property type="entry name" value="DNAG_N"/>
    <property type="match status" value="1"/>
</dbReference>
<dbReference type="GO" id="GO:0005737">
    <property type="term" value="C:cytoplasm"/>
    <property type="evidence" value="ECO:0007669"/>
    <property type="project" value="TreeGrafter"/>
</dbReference>
<dbReference type="SUPFAM" id="SSF56731">
    <property type="entry name" value="DNA primase core"/>
    <property type="match status" value="1"/>
</dbReference>
<dbReference type="GO" id="GO:0006269">
    <property type="term" value="P:DNA replication, synthesis of primer"/>
    <property type="evidence" value="ECO:0007669"/>
    <property type="project" value="UniProtKB-UniRule"/>
</dbReference>
<evidence type="ECO:0000256" key="6">
    <source>
        <dbReference type="ARBA" id="ARBA00022723"/>
    </source>
</evidence>
<keyword evidence="2 12" id="KW-0639">Primosome</keyword>
<keyword evidence="7 12" id="KW-0863">Zinc-finger</keyword>
<comment type="catalytic activity">
    <reaction evidence="12">
        <text>ssDNA + n NTP = ssDNA/pppN(pN)n-1 hybrid + (n-1) diphosphate.</text>
        <dbReference type="EC" id="2.7.7.101"/>
    </reaction>
</comment>
<dbReference type="AlphaFoldDB" id="A0A7W5P8I7"/>
<keyword evidence="9" id="KW-0460">Magnesium</keyword>
<dbReference type="Gene3D" id="3.90.580.10">
    <property type="entry name" value="Zinc finger, CHC2-type domain"/>
    <property type="match status" value="1"/>
</dbReference>
<name>A0A7W5P8I7_9ACTN</name>
<dbReference type="PIRSF" id="PIRSF002811">
    <property type="entry name" value="DnaG"/>
    <property type="match status" value="1"/>
</dbReference>
<dbReference type="Pfam" id="PF10410">
    <property type="entry name" value="DnaB_bind"/>
    <property type="match status" value="1"/>
</dbReference>
<comment type="cofactor">
    <cofactor evidence="12 13 14">
        <name>Zn(2+)</name>
        <dbReference type="ChEBI" id="CHEBI:29105"/>
    </cofactor>
    <text evidence="12 13 14">Binds 1 zinc ion per monomer.</text>
</comment>
<dbReference type="InterPro" id="IPR013264">
    <property type="entry name" value="DNAG_N"/>
</dbReference>
<dbReference type="GO" id="GO:0008270">
    <property type="term" value="F:zinc ion binding"/>
    <property type="evidence" value="ECO:0007669"/>
    <property type="project" value="UniProtKB-UniRule"/>
</dbReference>
<dbReference type="SUPFAM" id="SSF57783">
    <property type="entry name" value="Zinc beta-ribbon"/>
    <property type="match status" value="1"/>
</dbReference>
<dbReference type="Pfam" id="PF13662">
    <property type="entry name" value="Toprim_4"/>
    <property type="match status" value="1"/>
</dbReference>
<dbReference type="Pfam" id="PF01807">
    <property type="entry name" value="Zn_ribbon_DnaG"/>
    <property type="match status" value="1"/>
</dbReference>
<evidence type="ECO:0000256" key="3">
    <source>
        <dbReference type="ARBA" id="ARBA00022679"/>
    </source>
</evidence>
<evidence type="ECO:0000313" key="17">
    <source>
        <dbReference type="EMBL" id="MBB3327951.1"/>
    </source>
</evidence>
<dbReference type="NCBIfam" id="TIGR01391">
    <property type="entry name" value="dnaG"/>
    <property type="match status" value="1"/>
</dbReference>
<dbReference type="InterPro" id="IPR002694">
    <property type="entry name" value="Znf_CHC2"/>
</dbReference>
<dbReference type="Pfam" id="PF08278">
    <property type="entry name" value="DnaG_DnaB_bind"/>
    <property type="match status" value="1"/>
</dbReference>
<dbReference type="EMBL" id="JACHZG010000001">
    <property type="protein sequence ID" value="MBB3327951.1"/>
    <property type="molecule type" value="Genomic_DNA"/>
</dbReference>
<comment type="domain">
    <text evidence="12">Contains an N-terminal zinc-binding domain, a central core domain that contains the primase activity, and a C-terminal DnaB-binding domain.</text>
</comment>
<dbReference type="InterPro" id="IPR037068">
    <property type="entry name" value="DNA_primase_core_N_sf"/>
</dbReference>
<dbReference type="SMART" id="SM00493">
    <property type="entry name" value="TOPRIM"/>
    <property type="match status" value="1"/>
</dbReference>
<dbReference type="InterPro" id="IPR019475">
    <property type="entry name" value="DNA_primase_DnaB-bd"/>
</dbReference>
<dbReference type="SMART" id="SM00766">
    <property type="entry name" value="DnaG_DnaB_bind"/>
    <property type="match status" value="1"/>
</dbReference>
<proteinExistence type="inferred from homology"/>
<keyword evidence="18" id="KW-1185">Reference proteome</keyword>
<evidence type="ECO:0000256" key="12">
    <source>
        <dbReference type="HAMAP-Rule" id="MF_00974"/>
    </source>
</evidence>
<organism evidence="17 18">
    <name type="scientific">Microlunatus antarcticus</name>
    <dbReference type="NCBI Taxonomy" id="53388"/>
    <lineage>
        <taxon>Bacteria</taxon>
        <taxon>Bacillati</taxon>
        <taxon>Actinomycetota</taxon>
        <taxon>Actinomycetes</taxon>
        <taxon>Propionibacteriales</taxon>
        <taxon>Propionibacteriaceae</taxon>
        <taxon>Microlunatus</taxon>
    </lineage>
</organism>
<evidence type="ECO:0000256" key="13">
    <source>
        <dbReference type="PIRNR" id="PIRNR002811"/>
    </source>
</evidence>
<evidence type="ECO:0000256" key="8">
    <source>
        <dbReference type="ARBA" id="ARBA00022833"/>
    </source>
</evidence>
<evidence type="ECO:0000256" key="4">
    <source>
        <dbReference type="ARBA" id="ARBA00022695"/>
    </source>
</evidence>
<keyword evidence="1 12" id="KW-0240">DNA-directed RNA polymerase</keyword>
<evidence type="ECO:0000256" key="15">
    <source>
        <dbReference type="SAM" id="MobiDB-lite"/>
    </source>
</evidence>
<evidence type="ECO:0000256" key="7">
    <source>
        <dbReference type="ARBA" id="ARBA00022771"/>
    </source>
</evidence>
<dbReference type="SMART" id="SM00400">
    <property type="entry name" value="ZnF_CHCC"/>
    <property type="match status" value="1"/>
</dbReference>
<gene>
    <name evidence="12" type="primary">dnaG</name>
    <name evidence="17" type="ORF">FHX39_002895</name>
</gene>
<dbReference type="Gene3D" id="3.40.1360.10">
    <property type="match status" value="1"/>
</dbReference>
<dbReference type="GO" id="GO:0003677">
    <property type="term" value="F:DNA binding"/>
    <property type="evidence" value="ECO:0007669"/>
    <property type="project" value="UniProtKB-KW"/>
</dbReference>
<dbReference type="Gene3D" id="3.90.980.10">
    <property type="entry name" value="DNA primase, catalytic core, N-terminal domain"/>
    <property type="match status" value="1"/>
</dbReference>
<dbReference type="PANTHER" id="PTHR30313">
    <property type="entry name" value="DNA PRIMASE"/>
    <property type="match status" value="1"/>
</dbReference>
<evidence type="ECO:0000313" key="18">
    <source>
        <dbReference type="Proteomes" id="UP000565572"/>
    </source>
</evidence>
<dbReference type="Proteomes" id="UP000565572">
    <property type="component" value="Unassembled WGS sequence"/>
</dbReference>
<dbReference type="GO" id="GO:1990077">
    <property type="term" value="C:primosome complex"/>
    <property type="evidence" value="ECO:0007669"/>
    <property type="project" value="UniProtKB-KW"/>
</dbReference>
<comment type="caution">
    <text evidence="17">The sequence shown here is derived from an EMBL/GenBank/DDBJ whole genome shotgun (WGS) entry which is preliminary data.</text>
</comment>
<dbReference type="InterPro" id="IPR013173">
    <property type="entry name" value="DNA_primase_DnaG_DnaB-bd_dom"/>
</dbReference>
<dbReference type="EC" id="2.7.7.101" evidence="12"/>
<reference evidence="17 18" key="1">
    <citation type="submission" date="2020-08" db="EMBL/GenBank/DDBJ databases">
        <title>Sequencing the genomes of 1000 actinobacteria strains.</title>
        <authorList>
            <person name="Klenk H.-P."/>
        </authorList>
    </citation>
    <scope>NUCLEOTIDE SEQUENCE [LARGE SCALE GENOMIC DNA]</scope>
    <source>
        <strain evidence="17 18">DSM 11053</strain>
    </source>
</reference>
<feature type="region of interest" description="Disordered" evidence="15">
    <location>
        <begin position="432"/>
        <end position="467"/>
    </location>
</feature>
<dbReference type="CDD" id="cd03364">
    <property type="entry name" value="TOPRIM_DnaG_primases"/>
    <property type="match status" value="1"/>
</dbReference>
<keyword evidence="8 12" id="KW-0862">Zinc</keyword>
<dbReference type="FunFam" id="3.90.580.10:FF:000001">
    <property type="entry name" value="DNA primase"/>
    <property type="match status" value="1"/>
</dbReference>
<feature type="domain" description="Toprim" evidence="16">
    <location>
        <begin position="258"/>
        <end position="344"/>
    </location>
</feature>
<evidence type="ECO:0000256" key="1">
    <source>
        <dbReference type="ARBA" id="ARBA00022478"/>
    </source>
</evidence>
<dbReference type="RefSeq" id="WP_183339510.1">
    <property type="nucleotide sequence ID" value="NZ_JACHZG010000001.1"/>
</dbReference>
<evidence type="ECO:0000256" key="9">
    <source>
        <dbReference type="ARBA" id="ARBA00022842"/>
    </source>
</evidence>
<evidence type="ECO:0000256" key="11">
    <source>
        <dbReference type="ARBA" id="ARBA00023163"/>
    </source>
</evidence>
<dbReference type="HAMAP" id="MF_00974">
    <property type="entry name" value="DNA_primase_DnaG"/>
    <property type="match status" value="1"/>
</dbReference>
<evidence type="ECO:0000256" key="10">
    <source>
        <dbReference type="ARBA" id="ARBA00023125"/>
    </source>
</evidence>
<evidence type="ECO:0000256" key="5">
    <source>
        <dbReference type="ARBA" id="ARBA00022705"/>
    </source>
</evidence>
<comment type="function">
    <text evidence="12 13">RNA polymerase that catalyzes the synthesis of short RNA molecules used as primers for DNA polymerase during DNA replication.</text>
</comment>
<evidence type="ECO:0000259" key="16">
    <source>
        <dbReference type="PROSITE" id="PS50880"/>
    </source>
</evidence>
<feature type="zinc finger region" description="CHC2-type" evidence="12 14">
    <location>
        <begin position="41"/>
        <end position="65"/>
    </location>
</feature>
<keyword evidence="5 12" id="KW-0235">DNA replication</keyword>